<dbReference type="InterPro" id="IPR023298">
    <property type="entry name" value="ATPase_P-typ_TM_dom_sf"/>
</dbReference>
<feature type="binding site" evidence="17">
    <location>
        <position position="705"/>
    </location>
    <ligand>
        <name>ATP</name>
        <dbReference type="ChEBI" id="CHEBI:30616"/>
    </ligand>
</feature>
<evidence type="ECO:0000256" key="10">
    <source>
        <dbReference type="ARBA" id="ARBA00022967"/>
    </source>
</evidence>
<keyword evidence="7 17" id="KW-0547">Nucleotide-binding</keyword>
<feature type="transmembrane region" description="Helical" evidence="19">
    <location>
        <begin position="801"/>
        <end position="821"/>
    </location>
</feature>
<dbReference type="SUPFAM" id="SSF81665">
    <property type="entry name" value="Calcium ATPase, transmembrane domain M"/>
    <property type="match status" value="1"/>
</dbReference>
<keyword evidence="13" id="KW-0445">Lipid transport</keyword>
<evidence type="ECO:0000256" key="13">
    <source>
        <dbReference type="ARBA" id="ARBA00023055"/>
    </source>
</evidence>
<evidence type="ECO:0000256" key="5">
    <source>
        <dbReference type="ARBA" id="ARBA00022692"/>
    </source>
</evidence>
<dbReference type="GO" id="GO:0000287">
    <property type="term" value="F:magnesium ion binding"/>
    <property type="evidence" value="ECO:0007669"/>
    <property type="project" value="UniProtKB-UniRule"/>
</dbReference>
<evidence type="ECO:0000256" key="9">
    <source>
        <dbReference type="ARBA" id="ARBA00022842"/>
    </source>
</evidence>
<feature type="binding site" evidence="17">
    <location>
        <position position="323"/>
    </location>
    <ligand>
        <name>ATP</name>
        <dbReference type="ChEBI" id="CHEBI:30616"/>
    </ligand>
</feature>
<proteinExistence type="inferred from homology"/>
<dbReference type="InterPro" id="IPR001757">
    <property type="entry name" value="P_typ_ATPase"/>
</dbReference>
<dbReference type="Gene3D" id="3.40.50.1000">
    <property type="entry name" value="HAD superfamily/HAD-like"/>
    <property type="match status" value="1"/>
</dbReference>
<dbReference type="GO" id="GO:0005802">
    <property type="term" value="C:trans-Golgi network"/>
    <property type="evidence" value="ECO:0007669"/>
    <property type="project" value="TreeGrafter"/>
</dbReference>
<dbReference type="InterPro" id="IPR036412">
    <property type="entry name" value="HAD-like_sf"/>
</dbReference>
<feature type="binding site" evidence="17">
    <location>
        <position position="600"/>
    </location>
    <ligand>
        <name>ATP</name>
        <dbReference type="ChEBI" id="CHEBI:30616"/>
    </ligand>
</feature>
<keyword evidence="11 19" id="KW-1133">Transmembrane helix</keyword>
<dbReference type="NCBIfam" id="TIGR01494">
    <property type="entry name" value="ATPase_P-type"/>
    <property type="match status" value="2"/>
</dbReference>
<comment type="subcellular location">
    <subcellularLocation>
        <location evidence="2">Golgi apparatus</location>
        <location evidence="2">trans-Golgi network membrane</location>
        <topology evidence="2">Multi-pass membrane protein</topology>
    </subcellularLocation>
    <subcellularLocation>
        <location evidence="19">Membrane</location>
        <topology evidence="19">Multi-pass membrane protein</topology>
    </subcellularLocation>
</comment>
<accession>A0A8C1I5P4</accession>
<keyword evidence="10 19" id="KW-1278">Translocase</keyword>
<feature type="binding site" evidence="17">
    <location>
        <position position="465"/>
    </location>
    <ligand>
        <name>ATP</name>
        <dbReference type="ChEBI" id="CHEBI:30616"/>
    </ligand>
</feature>
<evidence type="ECO:0000256" key="11">
    <source>
        <dbReference type="ARBA" id="ARBA00022989"/>
    </source>
</evidence>
<dbReference type="GO" id="GO:0006897">
    <property type="term" value="P:endocytosis"/>
    <property type="evidence" value="ECO:0007669"/>
    <property type="project" value="TreeGrafter"/>
</dbReference>
<protein>
    <recommendedName>
        <fullName evidence="19">Phospholipid-transporting ATPase</fullName>
        <ecNumber evidence="19">7.6.2.1</ecNumber>
    </recommendedName>
</protein>
<evidence type="ECO:0000256" key="19">
    <source>
        <dbReference type="RuleBase" id="RU362033"/>
    </source>
</evidence>
<feature type="active site" description="4-aspartylphosphate intermediate" evidence="16">
    <location>
        <position position="322"/>
    </location>
</feature>
<feature type="binding site" evidence="17">
    <location>
        <position position="489"/>
    </location>
    <ligand>
        <name>ATP</name>
        <dbReference type="ChEBI" id="CHEBI:30616"/>
    </ligand>
</feature>
<dbReference type="FunFam" id="3.40.1110.10:FF:000008">
    <property type="entry name" value="Phospholipid-transporting ATPase"/>
    <property type="match status" value="1"/>
</dbReference>
<evidence type="ECO:0000256" key="2">
    <source>
        <dbReference type="ARBA" id="ARBA00004166"/>
    </source>
</evidence>
<reference evidence="21" key="2">
    <citation type="submission" date="2025-09" db="UniProtKB">
        <authorList>
            <consortium name="Ensembl"/>
        </authorList>
    </citation>
    <scope>IDENTIFICATION</scope>
</reference>
<feature type="binding site" evidence="17">
    <location>
        <position position="706"/>
    </location>
    <ligand>
        <name>ATP</name>
        <dbReference type="ChEBI" id="CHEBI:30616"/>
    </ligand>
</feature>
<dbReference type="PRINTS" id="PR00119">
    <property type="entry name" value="CATATPASE"/>
</dbReference>
<feature type="region of interest" description="Disordered" evidence="20">
    <location>
        <begin position="392"/>
        <end position="415"/>
    </location>
</feature>
<evidence type="ECO:0000256" key="3">
    <source>
        <dbReference type="ARBA" id="ARBA00008109"/>
    </source>
</evidence>
<dbReference type="PROSITE" id="PS00154">
    <property type="entry name" value="ATPASE_E1_E2"/>
    <property type="match status" value="1"/>
</dbReference>
<feature type="transmembrane region" description="Helical" evidence="19">
    <location>
        <begin position="194"/>
        <end position="215"/>
    </location>
</feature>
<evidence type="ECO:0000256" key="12">
    <source>
        <dbReference type="ARBA" id="ARBA00023034"/>
    </source>
</evidence>
<dbReference type="InterPro" id="IPR006539">
    <property type="entry name" value="P-type_ATPase_IV"/>
</dbReference>
<feature type="binding site" evidence="17">
    <location>
        <position position="682"/>
    </location>
    <ligand>
        <name>ATP</name>
        <dbReference type="ChEBI" id="CHEBI:30616"/>
    </ligand>
</feature>
<dbReference type="GO" id="GO:0045332">
    <property type="term" value="P:phospholipid translocation"/>
    <property type="evidence" value="ECO:0007669"/>
    <property type="project" value="TreeGrafter"/>
</dbReference>
<feature type="transmembrane region" description="Helical" evidence="19">
    <location>
        <begin position="888"/>
        <end position="907"/>
    </location>
</feature>
<evidence type="ECO:0000256" key="16">
    <source>
        <dbReference type="PIRSR" id="PIRSR606539-1"/>
    </source>
</evidence>
<dbReference type="SFLD" id="SFLDG00002">
    <property type="entry name" value="C1.7:_P-type_atpase_like"/>
    <property type="match status" value="1"/>
</dbReference>
<name>A0A8C1I5P4_CYPCA</name>
<organism evidence="21 22">
    <name type="scientific">Cyprinus carpio</name>
    <name type="common">Common carp</name>
    <dbReference type="NCBI Taxonomy" id="7962"/>
    <lineage>
        <taxon>Eukaryota</taxon>
        <taxon>Metazoa</taxon>
        <taxon>Chordata</taxon>
        <taxon>Craniata</taxon>
        <taxon>Vertebrata</taxon>
        <taxon>Euteleostomi</taxon>
        <taxon>Actinopterygii</taxon>
        <taxon>Neopterygii</taxon>
        <taxon>Teleostei</taxon>
        <taxon>Ostariophysi</taxon>
        <taxon>Cypriniformes</taxon>
        <taxon>Cyprinidae</taxon>
        <taxon>Cyprininae</taxon>
        <taxon>Cyprinus</taxon>
    </lineage>
</organism>
<dbReference type="InterPro" id="IPR023214">
    <property type="entry name" value="HAD_sf"/>
</dbReference>
<comment type="catalytic activity">
    <reaction evidence="15 19">
        <text>ATP + H2O + phospholipidSide 1 = ADP + phosphate + phospholipidSide 2.</text>
        <dbReference type="EC" id="7.6.2.1"/>
    </reaction>
</comment>
<dbReference type="InterPro" id="IPR044492">
    <property type="entry name" value="P_typ_ATPase_HD_dom"/>
</dbReference>
<feature type="binding site" evidence="18">
    <location>
        <position position="702"/>
    </location>
    <ligand>
        <name>Mg(2+)</name>
        <dbReference type="ChEBI" id="CHEBI:18420"/>
    </ligand>
</feature>
<comment type="similarity">
    <text evidence="3 19">Belongs to the cation transport ATPase (P-type) (TC 3.A.3) family. Type IV subfamily.</text>
</comment>
<evidence type="ECO:0000256" key="6">
    <source>
        <dbReference type="ARBA" id="ARBA00022723"/>
    </source>
</evidence>
<feature type="binding site" evidence="18">
    <location>
        <position position="322"/>
    </location>
    <ligand>
        <name>Mg(2+)</name>
        <dbReference type="ChEBI" id="CHEBI:18420"/>
    </ligand>
</feature>
<feature type="binding site" evidence="17">
    <location>
        <position position="322"/>
    </location>
    <ligand>
        <name>ATP</name>
        <dbReference type="ChEBI" id="CHEBI:30616"/>
    </ligand>
</feature>
<keyword evidence="8 17" id="KW-0067">ATP-binding</keyword>
<dbReference type="Ensembl" id="ENSCCRT00010001040.1">
    <property type="protein sequence ID" value="ENSCCRP00010000941.1"/>
    <property type="gene ID" value="ENSCCRG00010000344.1"/>
</dbReference>
<evidence type="ECO:0000256" key="18">
    <source>
        <dbReference type="PIRSR" id="PIRSR606539-3"/>
    </source>
</evidence>
<feature type="binding site" evidence="17">
    <location>
        <position position="518"/>
    </location>
    <ligand>
        <name>ATP</name>
        <dbReference type="ChEBI" id="CHEBI:30616"/>
    </ligand>
</feature>
<comment type="cofactor">
    <cofactor evidence="1 18">
        <name>Mg(2+)</name>
        <dbReference type="ChEBI" id="CHEBI:18420"/>
    </cofactor>
</comment>
<feature type="binding site" evidence="17">
    <location>
        <position position="599"/>
    </location>
    <ligand>
        <name>ATP</name>
        <dbReference type="ChEBI" id="CHEBI:30616"/>
    </ligand>
</feature>
<dbReference type="EC" id="7.6.2.1" evidence="19"/>
<keyword evidence="12" id="KW-0333">Golgi apparatus</keyword>
<feature type="transmembrane region" description="Helical" evidence="19">
    <location>
        <begin position="827"/>
        <end position="848"/>
    </location>
</feature>
<keyword evidence="9 18" id="KW-0460">Magnesium</keyword>
<feature type="binding site" evidence="17">
    <location>
        <position position="423"/>
    </location>
    <ligand>
        <name>ATP</name>
        <dbReference type="ChEBI" id="CHEBI:30616"/>
    </ligand>
</feature>
<dbReference type="FunFam" id="3.40.50.1000:FF:000009">
    <property type="entry name" value="Phospholipid-transporting ATPase"/>
    <property type="match status" value="1"/>
</dbReference>
<feature type="binding site" evidence="17">
    <location>
        <position position="324"/>
    </location>
    <ligand>
        <name>ATP</name>
        <dbReference type="ChEBI" id="CHEBI:30616"/>
    </ligand>
</feature>
<comment type="caution">
    <text evidence="19">Lacks conserved residue(s) required for the propagation of feature annotation.</text>
</comment>
<feature type="binding site" evidence="18">
    <location>
        <position position="324"/>
    </location>
    <ligand>
        <name>Mg(2+)</name>
        <dbReference type="ChEBI" id="CHEBI:18420"/>
    </ligand>
</feature>
<dbReference type="GO" id="GO:0140326">
    <property type="term" value="F:ATPase-coupled intramembrane lipid transporter activity"/>
    <property type="evidence" value="ECO:0007669"/>
    <property type="project" value="UniProtKB-EC"/>
</dbReference>
<dbReference type="SFLD" id="SFLDF00027">
    <property type="entry name" value="p-type_atpase"/>
    <property type="match status" value="1"/>
</dbReference>
<evidence type="ECO:0000256" key="1">
    <source>
        <dbReference type="ARBA" id="ARBA00001946"/>
    </source>
</evidence>
<evidence type="ECO:0000256" key="4">
    <source>
        <dbReference type="ARBA" id="ARBA00022448"/>
    </source>
</evidence>
<keyword evidence="22" id="KW-1185">Reference proteome</keyword>
<dbReference type="PANTHER" id="PTHR24092:SF50">
    <property type="entry name" value="PHOSPHOLIPID-TRANSPORTING ATPASE IIB-RELATED"/>
    <property type="match status" value="1"/>
</dbReference>
<keyword evidence="5 19" id="KW-0812">Transmembrane</keyword>
<dbReference type="AlphaFoldDB" id="A0A8C1I5P4"/>
<keyword evidence="4" id="KW-0813">Transport</keyword>
<evidence type="ECO:0000313" key="21">
    <source>
        <dbReference type="Ensembl" id="ENSCCRP00010000941.1"/>
    </source>
</evidence>
<sequence length="924" mass="104664">MDYYDDAFHTFLDLDTVSTGQSQASPVFIQNILNCVLYQQFKFFLNLYFLVVACSQFVPSLKIGYLYTYWAPLGFVLAVTMVREAVDEVRHCRRDKEMNSQLYSKLTVRGDHSVTHPDEVIHVMSYDQSSCFIRTDQLDGETDWKLRIAVACTQRLPALGDLFSINAYIYAQKPELDIHSFEGNFTRVRIFTRLLIQFVFFFFTGTVIGVVIYTGKEMRSMLNMSQSKNKVGLLDCLTKALFLAQVVLSVIMVALQGFLGPWFRNLFRFVVLFSYIIPISLRVNLDMGKSAYSWMIMKDKSIPGTVVRTSTIPEELGHLVSDKTGTLTQNEMVFKRLHLGTVSYGTDTMDEIQSHIIHSTPSRKPQLPAPKVRKAVKAIALCHNVTPVYESRVNGASTEPERTEADQDFSDDNRTYQASSPDEVALVHCTESLGLTLVNRDLTSLQLKTPAGHILTYYILQIFPFTSESKRMGIIVREEATGDITFYMKGADVAMASIVQYNDWLEEECWNMAREGLRTLVVAKKSLTEEQYQDFESHYNQAKLSIHNRALKVAAVLESLERDMELLCLTGVEDQLQADVRPTLELLRNAGIKIWMLTGDELETATCIAKSSHLVSRNQDIHVSNRGEAHLELNSFRRKHNCALVISGNSLEVCLRYYEHEFVELACQCPAVVCCHCSPTQKAQIVRLLQQHTAIRTCAIGDGGNDVSMIQAADCGIGIEGKEGKQVLLMVHGRNGYKRSAALGQFVMHCGMVISTMQVTYTQSEEPHVYFHFCSDIVTRVITVNWFALSTKSNTLILCRFISNAIFVCPPGGILMYGALMLFDQEFVHVVAISFTALILTQLLMVALTVRTWHWLMVVDELISHSCYLASLAFLNEYFDFSFIMTRMFLWKVCVITLVSCLPLYIIKYLKRKFSPPSYSKLSS</sequence>
<reference evidence="21" key="1">
    <citation type="submission" date="2025-08" db="UniProtKB">
        <authorList>
            <consortium name="Ensembl"/>
        </authorList>
    </citation>
    <scope>IDENTIFICATION</scope>
</reference>
<keyword evidence="14 19" id="KW-0472">Membrane</keyword>
<keyword evidence="6 18" id="KW-0479">Metal-binding</keyword>
<dbReference type="InterPro" id="IPR023299">
    <property type="entry name" value="ATPase_P-typ_cyto_dom_N"/>
</dbReference>
<dbReference type="PANTHER" id="PTHR24092">
    <property type="entry name" value="PROBABLE PHOSPHOLIPID-TRANSPORTING ATPASE"/>
    <property type="match status" value="1"/>
</dbReference>
<evidence type="ECO:0000313" key="22">
    <source>
        <dbReference type="Proteomes" id="UP000694427"/>
    </source>
</evidence>
<feature type="transmembrane region" description="Helical" evidence="19">
    <location>
        <begin position="236"/>
        <end position="259"/>
    </location>
</feature>
<evidence type="ECO:0000256" key="15">
    <source>
        <dbReference type="ARBA" id="ARBA00034036"/>
    </source>
</evidence>
<dbReference type="Pfam" id="PF00702">
    <property type="entry name" value="Hydrolase"/>
    <property type="match status" value="1"/>
</dbReference>
<dbReference type="NCBIfam" id="TIGR01652">
    <property type="entry name" value="ATPase-Plipid"/>
    <property type="match status" value="1"/>
</dbReference>
<dbReference type="Gene3D" id="3.40.1110.10">
    <property type="entry name" value="Calcium-transporting ATPase, cytoplasmic domain N"/>
    <property type="match status" value="1"/>
</dbReference>
<evidence type="ECO:0000256" key="8">
    <source>
        <dbReference type="ARBA" id="ARBA00022840"/>
    </source>
</evidence>
<feature type="binding site" evidence="17">
    <location>
        <position position="598"/>
    </location>
    <ligand>
        <name>ATP</name>
        <dbReference type="ChEBI" id="CHEBI:30616"/>
    </ligand>
</feature>
<evidence type="ECO:0000256" key="7">
    <source>
        <dbReference type="ARBA" id="ARBA00022741"/>
    </source>
</evidence>
<feature type="binding site" evidence="18">
    <location>
        <position position="706"/>
    </location>
    <ligand>
        <name>Mg(2+)</name>
        <dbReference type="ChEBI" id="CHEBI:18420"/>
    </ligand>
</feature>
<dbReference type="GO" id="GO:0005768">
    <property type="term" value="C:endosome"/>
    <property type="evidence" value="ECO:0007669"/>
    <property type="project" value="TreeGrafter"/>
</dbReference>
<dbReference type="SFLD" id="SFLDS00003">
    <property type="entry name" value="Haloacid_Dehalogenase"/>
    <property type="match status" value="1"/>
</dbReference>
<dbReference type="GO" id="GO:0006890">
    <property type="term" value="P:retrograde vesicle-mediated transport, Golgi to endoplasmic reticulum"/>
    <property type="evidence" value="ECO:0007669"/>
    <property type="project" value="TreeGrafter"/>
</dbReference>
<evidence type="ECO:0000256" key="17">
    <source>
        <dbReference type="PIRSR" id="PIRSR606539-2"/>
    </source>
</evidence>
<dbReference type="SUPFAM" id="SSF56784">
    <property type="entry name" value="HAD-like"/>
    <property type="match status" value="1"/>
</dbReference>
<dbReference type="GO" id="GO:0005886">
    <property type="term" value="C:plasma membrane"/>
    <property type="evidence" value="ECO:0007669"/>
    <property type="project" value="TreeGrafter"/>
</dbReference>
<dbReference type="GO" id="GO:0005524">
    <property type="term" value="F:ATP binding"/>
    <property type="evidence" value="ECO:0007669"/>
    <property type="project" value="UniProtKB-UniRule"/>
</dbReference>
<evidence type="ECO:0000256" key="20">
    <source>
        <dbReference type="SAM" id="MobiDB-lite"/>
    </source>
</evidence>
<dbReference type="Proteomes" id="UP000694427">
    <property type="component" value="Unplaced"/>
</dbReference>
<evidence type="ECO:0000256" key="14">
    <source>
        <dbReference type="ARBA" id="ARBA00023136"/>
    </source>
</evidence>
<dbReference type="InterPro" id="IPR018303">
    <property type="entry name" value="ATPase_P-typ_P_site"/>
</dbReference>
<dbReference type="SUPFAM" id="SSF81660">
    <property type="entry name" value="Metal cation-transporting ATPase, ATP-binding domain N"/>
    <property type="match status" value="1"/>
</dbReference>
<dbReference type="GO" id="GO:0016887">
    <property type="term" value="F:ATP hydrolysis activity"/>
    <property type="evidence" value="ECO:0007669"/>
    <property type="project" value="InterPro"/>
</dbReference>